<proteinExistence type="predicted"/>
<reference evidence="2" key="1">
    <citation type="submission" date="2018-12" db="EMBL/GenBank/DDBJ databases">
        <authorList>
            <person name="Syme R.A."/>
            <person name="Farfan-Caceres L."/>
            <person name="Lichtenzveig J."/>
        </authorList>
    </citation>
    <scope>NUCLEOTIDE SEQUENCE</scope>
    <source>
        <strain evidence="2">Al4</strain>
    </source>
</reference>
<feature type="region of interest" description="Disordered" evidence="1">
    <location>
        <begin position="1"/>
        <end position="127"/>
    </location>
</feature>
<feature type="compositionally biased region" description="Polar residues" evidence="1">
    <location>
        <begin position="71"/>
        <end position="84"/>
    </location>
</feature>
<evidence type="ECO:0000313" key="3">
    <source>
        <dbReference type="Proteomes" id="UP000651452"/>
    </source>
</evidence>
<gene>
    <name evidence="2" type="ORF">EKO04_005391</name>
</gene>
<keyword evidence="3" id="KW-1185">Reference proteome</keyword>
<dbReference type="EMBL" id="RZGK01000009">
    <property type="protein sequence ID" value="KAF9696562.1"/>
    <property type="molecule type" value="Genomic_DNA"/>
</dbReference>
<name>A0A8H7MK18_9PLEO</name>
<feature type="compositionally biased region" description="Polar residues" evidence="1">
    <location>
        <begin position="1"/>
        <end position="14"/>
    </location>
</feature>
<evidence type="ECO:0000256" key="1">
    <source>
        <dbReference type="SAM" id="MobiDB-lite"/>
    </source>
</evidence>
<dbReference type="AlphaFoldDB" id="A0A8H7MK18"/>
<protein>
    <submittedName>
        <fullName evidence="2">Uncharacterized protein</fullName>
    </submittedName>
</protein>
<accession>A0A8H7MK18</accession>
<organism evidence="2 3">
    <name type="scientific">Ascochyta lentis</name>
    <dbReference type="NCBI Taxonomy" id="205686"/>
    <lineage>
        <taxon>Eukaryota</taxon>
        <taxon>Fungi</taxon>
        <taxon>Dikarya</taxon>
        <taxon>Ascomycota</taxon>
        <taxon>Pezizomycotina</taxon>
        <taxon>Dothideomycetes</taxon>
        <taxon>Pleosporomycetidae</taxon>
        <taxon>Pleosporales</taxon>
        <taxon>Pleosporineae</taxon>
        <taxon>Didymellaceae</taxon>
        <taxon>Ascochyta</taxon>
    </lineage>
</organism>
<reference evidence="2" key="2">
    <citation type="submission" date="2020-09" db="EMBL/GenBank/DDBJ databases">
        <title>Reference genome assembly for Australian Ascochyta lentis isolate Al4.</title>
        <authorList>
            <person name="Lee R.C."/>
            <person name="Farfan-Caceres L.M."/>
            <person name="Debler J.W."/>
            <person name="Williams A.H."/>
            <person name="Henares B.M."/>
        </authorList>
    </citation>
    <scope>NUCLEOTIDE SEQUENCE</scope>
    <source>
        <strain evidence="2">Al4</strain>
    </source>
</reference>
<evidence type="ECO:0000313" key="2">
    <source>
        <dbReference type="EMBL" id="KAF9696562.1"/>
    </source>
</evidence>
<feature type="compositionally biased region" description="Polar residues" evidence="1">
    <location>
        <begin position="38"/>
        <end position="62"/>
    </location>
</feature>
<dbReference type="Proteomes" id="UP000651452">
    <property type="component" value="Unassembled WGS sequence"/>
</dbReference>
<comment type="caution">
    <text evidence="2">The sequence shown here is derived from an EMBL/GenBank/DDBJ whole genome shotgun (WGS) entry which is preliminary data.</text>
</comment>
<sequence length="127" mass="13430">MLSAPRQLSASTAPMQIVPAKRPSDTDMSFPPCKMTALKQSQGISTEETAAGRAQTNPQVKDNSVFKHPRNSTSVHQPAYSNDATKPGPPTHCSEANPISSPGPQCSKPAVHPIAVATTSHRKPTYG</sequence>